<protein>
    <submittedName>
        <fullName evidence="7">Response regulator</fullName>
    </submittedName>
</protein>
<dbReference type="EMBL" id="JACJVN010000055">
    <property type="protein sequence ID" value="MBB6678395.1"/>
    <property type="molecule type" value="Genomic_DNA"/>
</dbReference>
<evidence type="ECO:0000313" key="8">
    <source>
        <dbReference type="Proteomes" id="UP000574133"/>
    </source>
</evidence>
<dbReference type="SMART" id="SM00342">
    <property type="entry name" value="HTH_ARAC"/>
    <property type="match status" value="1"/>
</dbReference>
<dbReference type="PANTHER" id="PTHR43280">
    <property type="entry name" value="ARAC-FAMILY TRANSCRIPTIONAL REGULATOR"/>
    <property type="match status" value="1"/>
</dbReference>
<dbReference type="CDD" id="cd17536">
    <property type="entry name" value="REC_YesN-like"/>
    <property type="match status" value="1"/>
</dbReference>
<reference evidence="7 8" key="1">
    <citation type="submission" date="2020-08" db="EMBL/GenBank/DDBJ databases">
        <title>Cohnella phylogeny.</title>
        <authorList>
            <person name="Dunlap C."/>
        </authorList>
    </citation>
    <scope>NUCLEOTIDE SEQUENCE [LARGE SCALE GENOMIC DNA]</scope>
    <source>
        <strain evidence="7 8">DSM 103658</strain>
    </source>
</reference>
<keyword evidence="2" id="KW-0238">DNA-binding</keyword>
<dbReference type="RefSeq" id="WP_185179660.1">
    <property type="nucleotide sequence ID" value="NZ_CBCSEP010000009.1"/>
</dbReference>
<dbReference type="PRINTS" id="PR00032">
    <property type="entry name" value="HTHARAC"/>
</dbReference>
<dbReference type="PROSITE" id="PS00041">
    <property type="entry name" value="HTH_ARAC_FAMILY_1"/>
    <property type="match status" value="1"/>
</dbReference>
<gene>
    <name evidence="7" type="ORF">H4Q31_13895</name>
</gene>
<dbReference type="InterPro" id="IPR018062">
    <property type="entry name" value="HTH_AraC-typ_CS"/>
</dbReference>
<dbReference type="SMART" id="SM00448">
    <property type="entry name" value="REC"/>
    <property type="match status" value="1"/>
</dbReference>
<dbReference type="Gene3D" id="1.10.10.60">
    <property type="entry name" value="Homeodomain-like"/>
    <property type="match status" value="2"/>
</dbReference>
<dbReference type="SUPFAM" id="SSF46689">
    <property type="entry name" value="Homeodomain-like"/>
    <property type="match status" value="2"/>
</dbReference>
<dbReference type="SUPFAM" id="SSF52172">
    <property type="entry name" value="CheY-like"/>
    <property type="match status" value="1"/>
</dbReference>
<dbReference type="PROSITE" id="PS50110">
    <property type="entry name" value="RESPONSE_REGULATORY"/>
    <property type="match status" value="1"/>
</dbReference>
<keyword evidence="1" id="KW-0805">Transcription regulation</keyword>
<dbReference type="InterPro" id="IPR009057">
    <property type="entry name" value="Homeodomain-like_sf"/>
</dbReference>
<sequence>MYRAIVVDDEPIVRRGLISLIPKLDPEWIVAGEAKNGLEALELVKRETPDLVITDIRMPRMNGLDLLSALKEYPVHVVILSGYGFFEYAQTAIKFGAFDYLLKPVKPPEILNLLQRLKERRQHHAAAAETARYPLNFSKWWKDWLMEAEEAQGYTHKLKELLPTEAGELQIVAVEIDRFDELIGEDQWGDKQLVAFAVRNVIQDIMADRPETHLIPLFANGSRILYLFAGQSCGPDAAERLIREVGRWVKISISIGLSDKTSEFEQLPALYRQAAEALRDKWIRGDGIVCRYAEAAAFAGEAAGYPVELDEAICRDVRAGDRGRALSGLEAFLHQVKQETLSYALFQRFALQLLSSVYRIVYENRIDDWVQKEMGEPQELFRREFTWEEYRRFMTEWIGAIVDSLEWRRKQKNNRTIEKAIEYIRSHYAEDISLEDLARHVGMSGSYFSSFFKQETGDNFVEYLTRLRIDKAKTLMMDADLRLYEISQLVGYQDVKYFSRLFKRHVGATPAEYRQFFYRKED</sequence>
<evidence type="ECO:0000256" key="4">
    <source>
        <dbReference type="PROSITE-ProRule" id="PRU00169"/>
    </source>
</evidence>
<feature type="modified residue" description="4-aspartylphosphate" evidence="4">
    <location>
        <position position="55"/>
    </location>
</feature>
<evidence type="ECO:0000256" key="2">
    <source>
        <dbReference type="ARBA" id="ARBA00023125"/>
    </source>
</evidence>
<dbReference type="GO" id="GO:0000160">
    <property type="term" value="P:phosphorelay signal transduction system"/>
    <property type="evidence" value="ECO:0007669"/>
    <property type="project" value="InterPro"/>
</dbReference>
<accession>A0A841TEB2</accession>
<dbReference type="PROSITE" id="PS01124">
    <property type="entry name" value="HTH_ARAC_FAMILY_2"/>
    <property type="match status" value="1"/>
</dbReference>
<feature type="domain" description="HTH araC/xylS-type" evidence="5">
    <location>
        <begin position="418"/>
        <end position="516"/>
    </location>
</feature>
<evidence type="ECO:0000259" key="5">
    <source>
        <dbReference type="PROSITE" id="PS01124"/>
    </source>
</evidence>
<dbReference type="Gene3D" id="3.40.50.2300">
    <property type="match status" value="1"/>
</dbReference>
<evidence type="ECO:0000259" key="6">
    <source>
        <dbReference type="PROSITE" id="PS50110"/>
    </source>
</evidence>
<keyword evidence="3" id="KW-0804">Transcription</keyword>
<dbReference type="InterPro" id="IPR020449">
    <property type="entry name" value="Tscrpt_reg_AraC-type_HTH"/>
</dbReference>
<evidence type="ECO:0000256" key="1">
    <source>
        <dbReference type="ARBA" id="ARBA00023015"/>
    </source>
</evidence>
<dbReference type="InterPro" id="IPR041522">
    <property type="entry name" value="CdaR_GGDEF"/>
</dbReference>
<dbReference type="InterPro" id="IPR011006">
    <property type="entry name" value="CheY-like_superfamily"/>
</dbReference>
<keyword evidence="8" id="KW-1185">Reference proteome</keyword>
<dbReference type="Pfam" id="PF17853">
    <property type="entry name" value="GGDEF_2"/>
    <property type="match status" value="1"/>
</dbReference>
<feature type="domain" description="Response regulatory" evidence="6">
    <location>
        <begin position="3"/>
        <end position="118"/>
    </location>
</feature>
<dbReference type="Pfam" id="PF00072">
    <property type="entry name" value="Response_reg"/>
    <property type="match status" value="1"/>
</dbReference>
<keyword evidence="4" id="KW-0597">Phosphoprotein</keyword>
<dbReference type="AlphaFoldDB" id="A0A841TEB2"/>
<dbReference type="InterPro" id="IPR001789">
    <property type="entry name" value="Sig_transdc_resp-reg_receiver"/>
</dbReference>
<evidence type="ECO:0000256" key="3">
    <source>
        <dbReference type="ARBA" id="ARBA00023163"/>
    </source>
</evidence>
<dbReference type="InterPro" id="IPR018060">
    <property type="entry name" value="HTH_AraC"/>
</dbReference>
<dbReference type="Proteomes" id="UP000574133">
    <property type="component" value="Unassembled WGS sequence"/>
</dbReference>
<dbReference type="Pfam" id="PF12833">
    <property type="entry name" value="HTH_18"/>
    <property type="match status" value="1"/>
</dbReference>
<proteinExistence type="predicted"/>
<dbReference type="GO" id="GO:0003700">
    <property type="term" value="F:DNA-binding transcription factor activity"/>
    <property type="evidence" value="ECO:0007669"/>
    <property type="project" value="InterPro"/>
</dbReference>
<name>A0A841TEB2_9BACL</name>
<evidence type="ECO:0000313" key="7">
    <source>
        <dbReference type="EMBL" id="MBB6678395.1"/>
    </source>
</evidence>
<comment type="caution">
    <text evidence="7">The sequence shown here is derived from an EMBL/GenBank/DDBJ whole genome shotgun (WGS) entry which is preliminary data.</text>
</comment>
<dbReference type="PANTHER" id="PTHR43280:SF28">
    <property type="entry name" value="HTH-TYPE TRANSCRIPTIONAL ACTIVATOR RHAS"/>
    <property type="match status" value="1"/>
</dbReference>
<organism evidence="7 8">
    <name type="scientific">Cohnella lubricantis</name>
    <dbReference type="NCBI Taxonomy" id="2163172"/>
    <lineage>
        <taxon>Bacteria</taxon>
        <taxon>Bacillati</taxon>
        <taxon>Bacillota</taxon>
        <taxon>Bacilli</taxon>
        <taxon>Bacillales</taxon>
        <taxon>Paenibacillaceae</taxon>
        <taxon>Cohnella</taxon>
    </lineage>
</organism>
<dbReference type="GO" id="GO:0043565">
    <property type="term" value="F:sequence-specific DNA binding"/>
    <property type="evidence" value="ECO:0007669"/>
    <property type="project" value="InterPro"/>
</dbReference>